<accession>A0ABT0EFP9</accession>
<feature type="non-terminal residue" evidence="1">
    <location>
        <position position="106"/>
    </location>
</feature>
<reference evidence="1 2" key="1">
    <citation type="submission" date="2022-02" db="EMBL/GenBank/DDBJ databases">
        <title>Comparative genomics of the first Antarctic Pseudomonas spp. capable of biotransforming 2,4,6-Trinitrotoluene.</title>
        <authorList>
            <person name="Cabrera M.A."/>
            <person name="Marquez S.L."/>
            <person name="Perez-Donoso J.M."/>
        </authorList>
    </citation>
    <scope>NUCLEOTIDE SEQUENCE [LARGE SCALE GENOMIC DNA]</scope>
    <source>
        <strain evidence="1 2">TNT11</strain>
    </source>
</reference>
<gene>
    <name evidence="1" type="ORF">L9Z73_09345</name>
</gene>
<sequence>MNPEAKRTPELEQLLIDAEADDDGVQHSHPLVSRPWLLLLGLVLVALNLRPALSSLSPLLSEVSSSLDRGVFPGGCQPDLCTGGHRRSGGWDCVELAGGAPACLDD</sequence>
<proteinExistence type="predicted"/>
<organism evidence="1 2">
    <name type="scientific">Pseudomonas emilianonis</name>
    <dbReference type="NCBI Taxonomy" id="2915812"/>
    <lineage>
        <taxon>Bacteria</taxon>
        <taxon>Pseudomonadati</taxon>
        <taxon>Pseudomonadota</taxon>
        <taxon>Gammaproteobacteria</taxon>
        <taxon>Pseudomonadales</taxon>
        <taxon>Pseudomonadaceae</taxon>
        <taxon>Pseudomonas</taxon>
    </lineage>
</organism>
<protein>
    <submittedName>
        <fullName evidence="1">Uncharacterized protein</fullName>
    </submittedName>
</protein>
<name>A0ABT0EFP9_9PSED</name>
<evidence type="ECO:0000313" key="1">
    <source>
        <dbReference type="EMBL" id="MCK1784549.1"/>
    </source>
</evidence>
<dbReference type="Proteomes" id="UP001317085">
    <property type="component" value="Unassembled WGS sequence"/>
</dbReference>
<evidence type="ECO:0000313" key="2">
    <source>
        <dbReference type="Proteomes" id="UP001317085"/>
    </source>
</evidence>
<dbReference type="EMBL" id="JAKNRV010000060">
    <property type="protein sequence ID" value="MCK1784549.1"/>
    <property type="molecule type" value="Genomic_DNA"/>
</dbReference>
<comment type="caution">
    <text evidence="1">The sequence shown here is derived from an EMBL/GenBank/DDBJ whole genome shotgun (WGS) entry which is preliminary data.</text>
</comment>
<keyword evidence="2" id="KW-1185">Reference proteome</keyword>